<gene>
    <name evidence="4" type="ORF">KDK92_13805</name>
</gene>
<organism evidence="4 5">
    <name type="scientific">Oceanirhabdus seepicola</name>
    <dbReference type="NCBI Taxonomy" id="2828781"/>
    <lineage>
        <taxon>Bacteria</taxon>
        <taxon>Bacillati</taxon>
        <taxon>Bacillota</taxon>
        <taxon>Clostridia</taxon>
        <taxon>Eubacteriales</taxon>
        <taxon>Clostridiaceae</taxon>
        <taxon>Oceanirhabdus</taxon>
    </lineage>
</organism>
<dbReference type="Proteomes" id="UP001056429">
    <property type="component" value="Unassembled WGS sequence"/>
</dbReference>
<dbReference type="Gene3D" id="1.10.8.10">
    <property type="entry name" value="DNA helicase RuvA subunit, C-terminal domain"/>
    <property type="match status" value="1"/>
</dbReference>
<dbReference type="AlphaFoldDB" id="A0A9J6P423"/>
<keyword evidence="2" id="KW-0812">Transmembrane</keyword>
<dbReference type="InterPro" id="IPR009060">
    <property type="entry name" value="UBA-like_sf"/>
</dbReference>
<feature type="transmembrane region" description="Helical" evidence="2">
    <location>
        <begin position="95"/>
        <end position="119"/>
    </location>
</feature>
<keyword evidence="2" id="KW-0472">Membrane</keyword>
<dbReference type="RefSeq" id="WP_250859891.1">
    <property type="nucleotide sequence ID" value="NZ_JAGSOJ010000002.1"/>
</dbReference>
<feature type="domain" description="DUF4342" evidence="3">
    <location>
        <begin position="50"/>
        <end position="128"/>
    </location>
</feature>
<sequence length="205" mass="23148">MAEITLEKIDLIRERTGISYAESRDILILCDGDVVESLIYIENRSKKEKKNVISEFTATAEEFKDWIKETIRKGNVTRIKIKKDDRTLVDLPVNAGLAVGMFTLISPLLAAAGIFTAIISSVTIEITKNDGSVEVVNTIIKNVTDDIANKVNETAEEMKEKFMKNKCECHCEEMKDEEVNDEEIEISLPEEVTESEEKDSINEEK</sequence>
<evidence type="ECO:0000259" key="3">
    <source>
        <dbReference type="Pfam" id="PF14242"/>
    </source>
</evidence>
<keyword evidence="2" id="KW-1133">Transmembrane helix</keyword>
<evidence type="ECO:0000313" key="4">
    <source>
        <dbReference type="EMBL" id="MCM1990801.1"/>
    </source>
</evidence>
<dbReference type="EMBL" id="JAGSOJ010000002">
    <property type="protein sequence ID" value="MCM1990801.1"/>
    <property type="molecule type" value="Genomic_DNA"/>
</dbReference>
<accession>A0A9J6P423</accession>
<feature type="region of interest" description="Disordered" evidence="1">
    <location>
        <begin position="176"/>
        <end position="205"/>
    </location>
</feature>
<feature type="compositionally biased region" description="Acidic residues" evidence="1">
    <location>
        <begin position="176"/>
        <end position="185"/>
    </location>
</feature>
<comment type="caution">
    <text evidence="4">The sequence shown here is derived from an EMBL/GenBank/DDBJ whole genome shotgun (WGS) entry which is preliminary data.</text>
</comment>
<reference evidence="4" key="1">
    <citation type="journal article" date="2021" name="mSystems">
        <title>Bacteria and Archaea Synergistically Convert Glycine Betaine to Biogenic Methane in the Formosa Cold Seep of the South China Sea.</title>
        <authorList>
            <person name="Li L."/>
            <person name="Zhang W."/>
            <person name="Zhang S."/>
            <person name="Song L."/>
            <person name="Sun Q."/>
            <person name="Zhang H."/>
            <person name="Xiang H."/>
            <person name="Dong X."/>
        </authorList>
    </citation>
    <scope>NUCLEOTIDE SEQUENCE</scope>
    <source>
        <strain evidence="4">ZWT</strain>
    </source>
</reference>
<reference evidence="4" key="2">
    <citation type="submission" date="2021-04" db="EMBL/GenBank/DDBJ databases">
        <authorList>
            <person name="Dong X."/>
        </authorList>
    </citation>
    <scope>NUCLEOTIDE SEQUENCE</scope>
    <source>
        <strain evidence="4">ZWT</strain>
    </source>
</reference>
<keyword evidence="5" id="KW-1185">Reference proteome</keyword>
<name>A0A9J6P423_9CLOT</name>
<dbReference type="InterPro" id="IPR025642">
    <property type="entry name" value="DUF4342"/>
</dbReference>
<dbReference type="Pfam" id="PF14242">
    <property type="entry name" value="DUF4342"/>
    <property type="match status" value="1"/>
</dbReference>
<dbReference type="SUPFAM" id="SSF46934">
    <property type="entry name" value="UBA-like"/>
    <property type="match status" value="1"/>
</dbReference>
<evidence type="ECO:0000313" key="5">
    <source>
        <dbReference type="Proteomes" id="UP001056429"/>
    </source>
</evidence>
<proteinExistence type="predicted"/>
<evidence type="ECO:0000256" key="2">
    <source>
        <dbReference type="SAM" id="Phobius"/>
    </source>
</evidence>
<protein>
    <submittedName>
        <fullName evidence="4">DUF4342 domain-containing protein</fullName>
    </submittedName>
</protein>
<evidence type="ECO:0000256" key="1">
    <source>
        <dbReference type="SAM" id="MobiDB-lite"/>
    </source>
</evidence>